<reference evidence="1 2" key="1">
    <citation type="submission" date="2015-04" db="EMBL/GenBank/DDBJ databases">
        <authorList>
            <person name="Syromyatnikov M.Y."/>
            <person name="Popov V.N."/>
        </authorList>
    </citation>
    <scope>NUCLEOTIDE SEQUENCE [LARGE SCALE GENOMIC DNA]</scope>
</reference>
<dbReference type="AlphaFoldDB" id="A0A1J1HYH4"/>
<keyword evidence="2" id="KW-1185">Reference proteome</keyword>
<evidence type="ECO:0000313" key="1">
    <source>
        <dbReference type="EMBL" id="CRK92602.1"/>
    </source>
</evidence>
<name>A0A1J1HYH4_9DIPT</name>
<gene>
    <name evidence="1" type="ORF">CLUMA_CG006163</name>
</gene>
<evidence type="ECO:0000313" key="2">
    <source>
        <dbReference type="Proteomes" id="UP000183832"/>
    </source>
</evidence>
<dbReference type="Proteomes" id="UP000183832">
    <property type="component" value="Unassembled WGS sequence"/>
</dbReference>
<protein>
    <submittedName>
        <fullName evidence="1">CLUMA_CG006163, isoform A</fullName>
    </submittedName>
</protein>
<accession>A0A1J1HYH4</accession>
<proteinExistence type="predicted"/>
<dbReference type="EMBL" id="CVRI01000032">
    <property type="protein sequence ID" value="CRK92602.1"/>
    <property type="molecule type" value="Genomic_DNA"/>
</dbReference>
<sequence length="62" mass="7196">MKICLTNLNYNIDKVSNTSYRVMDYLKLKGVEWSQVHLGASFSRGDLLLLKNWLSLVDSEQF</sequence>
<organism evidence="1 2">
    <name type="scientific">Clunio marinus</name>
    <dbReference type="NCBI Taxonomy" id="568069"/>
    <lineage>
        <taxon>Eukaryota</taxon>
        <taxon>Metazoa</taxon>
        <taxon>Ecdysozoa</taxon>
        <taxon>Arthropoda</taxon>
        <taxon>Hexapoda</taxon>
        <taxon>Insecta</taxon>
        <taxon>Pterygota</taxon>
        <taxon>Neoptera</taxon>
        <taxon>Endopterygota</taxon>
        <taxon>Diptera</taxon>
        <taxon>Nematocera</taxon>
        <taxon>Chironomoidea</taxon>
        <taxon>Chironomidae</taxon>
        <taxon>Clunio</taxon>
    </lineage>
</organism>